<reference evidence="3" key="1">
    <citation type="journal article" date="2014" name="Int. J. Syst. Evol. Microbiol.">
        <title>Complete genome sequence of Corynebacterium casei LMG S-19264T (=DSM 44701T), isolated from a smear-ripened cheese.</title>
        <authorList>
            <consortium name="US DOE Joint Genome Institute (JGI-PGF)"/>
            <person name="Walter F."/>
            <person name="Albersmeier A."/>
            <person name="Kalinowski J."/>
            <person name="Ruckert C."/>
        </authorList>
    </citation>
    <scope>NUCLEOTIDE SEQUENCE</scope>
    <source>
        <strain evidence="3">KCTC 12988</strain>
    </source>
</reference>
<evidence type="ECO:0000313" key="4">
    <source>
        <dbReference type="Proteomes" id="UP000644507"/>
    </source>
</evidence>
<dbReference type="InterPro" id="IPR029063">
    <property type="entry name" value="SAM-dependent_MTases_sf"/>
</dbReference>
<dbReference type="Gene3D" id="3.40.50.150">
    <property type="entry name" value="Vaccinia Virus protein VP39"/>
    <property type="match status" value="1"/>
</dbReference>
<feature type="domain" description="Methyltransferase" evidence="2">
    <location>
        <begin position="48"/>
        <end position="146"/>
    </location>
</feature>
<dbReference type="GO" id="GO:0032259">
    <property type="term" value="P:methylation"/>
    <property type="evidence" value="ECO:0007669"/>
    <property type="project" value="UniProtKB-KW"/>
</dbReference>
<sequence length="233" mass="26301">MRREEITALFDQQAQSYDQQWDRLSALNGALHLLTSTLLAHLPVQARILCVGAGTGAEILHLANTFPEWEFCAVEPSGAMLKSFREKAAEHNILSRCHLHEGYLDTLPPREKFDAATSFLVSQFIPNREERIAFFHAIAEHLLPDGILVTSDLAGDLASPEGQNLTELWFKLMSQAEFSQEGLDRMRQTYQRDVAVLPSGEVELLLTEAGFPKPVRFFQTGLIHAWYSRRLLP</sequence>
<keyword evidence="4" id="KW-1185">Reference proteome</keyword>
<keyword evidence="3" id="KW-0489">Methyltransferase</keyword>
<reference evidence="3" key="2">
    <citation type="submission" date="2020-09" db="EMBL/GenBank/DDBJ databases">
        <authorList>
            <person name="Sun Q."/>
            <person name="Kim S."/>
        </authorList>
    </citation>
    <scope>NUCLEOTIDE SEQUENCE</scope>
    <source>
        <strain evidence="3">KCTC 12988</strain>
    </source>
</reference>
<dbReference type="CDD" id="cd02440">
    <property type="entry name" value="AdoMet_MTases"/>
    <property type="match status" value="1"/>
</dbReference>
<keyword evidence="1" id="KW-0808">Transferase</keyword>
<dbReference type="Pfam" id="PF13649">
    <property type="entry name" value="Methyltransf_25"/>
    <property type="match status" value="1"/>
</dbReference>
<evidence type="ECO:0000313" key="3">
    <source>
        <dbReference type="EMBL" id="GHC63169.1"/>
    </source>
</evidence>
<proteinExistence type="predicted"/>
<dbReference type="AlphaFoldDB" id="A0A918TUA4"/>
<organism evidence="3 4">
    <name type="scientific">Roseibacillus persicicus</name>
    <dbReference type="NCBI Taxonomy" id="454148"/>
    <lineage>
        <taxon>Bacteria</taxon>
        <taxon>Pseudomonadati</taxon>
        <taxon>Verrucomicrobiota</taxon>
        <taxon>Verrucomicrobiia</taxon>
        <taxon>Verrucomicrobiales</taxon>
        <taxon>Verrucomicrobiaceae</taxon>
        <taxon>Roseibacillus</taxon>
    </lineage>
</organism>
<dbReference type="Proteomes" id="UP000644507">
    <property type="component" value="Unassembled WGS sequence"/>
</dbReference>
<dbReference type="PANTHER" id="PTHR43861">
    <property type="entry name" value="TRANS-ACONITATE 2-METHYLTRANSFERASE-RELATED"/>
    <property type="match status" value="1"/>
</dbReference>
<accession>A0A918TUA4</accession>
<evidence type="ECO:0000256" key="1">
    <source>
        <dbReference type="ARBA" id="ARBA00022679"/>
    </source>
</evidence>
<dbReference type="EMBL" id="BMXI01000016">
    <property type="protein sequence ID" value="GHC63169.1"/>
    <property type="molecule type" value="Genomic_DNA"/>
</dbReference>
<gene>
    <name evidence="3" type="ORF">GCM10007100_33320</name>
</gene>
<dbReference type="RefSeq" id="WP_189572520.1">
    <property type="nucleotide sequence ID" value="NZ_BMXI01000016.1"/>
</dbReference>
<dbReference type="GO" id="GO:0008168">
    <property type="term" value="F:methyltransferase activity"/>
    <property type="evidence" value="ECO:0007669"/>
    <property type="project" value="UniProtKB-KW"/>
</dbReference>
<protein>
    <submittedName>
        <fullName evidence="3">SAM-dependent methyltransferase</fullName>
    </submittedName>
</protein>
<dbReference type="PANTHER" id="PTHR43861:SF6">
    <property type="entry name" value="METHYLTRANSFERASE TYPE 11"/>
    <property type="match status" value="1"/>
</dbReference>
<comment type="caution">
    <text evidence="3">The sequence shown here is derived from an EMBL/GenBank/DDBJ whole genome shotgun (WGS) entry which is preliminary data.</text>
</comment>
<name>A0A918TUA4_9BACT</name>
<evidence type="ECO:0000259" key="2">
    <source>
        <dbReference type="Pfam" id="PF13649"/>
    </source>
</evidence>
<dbReference type="InterPro" id="IPR041698">
    <property type="entry name" value="Methyltransf_25"/>
</dbReference>
<dbReference type="SUPFAM" id="SSF53335">
    <property type="entry name" value="S-adenosyl-L-methionine-dependent methyltransferases"/>
    <property type="match status" value="1"/>
</dbReference>